<comment type="caution">
    <text evidence="1">The sequence shown here is derived from an EMBL/GenBank/DDBJ whole genome shotgun (WGS) entry which is preliminary data.</text>
</comment>
<organism evidence="1 2">
    <name type="scientific">Mucilaginibacter conchicola</name>
    <dbReference type="NCBI Taxonomy" id="2303333"/>
    <lineage>
        <taxon>Bacteria</taxon>
        <taxon>Pseudomonadati</taxon>
        <taxon>Bacteroidota</taxon>
        <taxon>Sphingobacteriia</taxon>
        <taxon>Sphingobacteriales</taxon>
        <taxon>Sphingobacteriaceae</taxon>
        <taxon>Mucilaginibacter</taxon>
    </lineage>
</organism>
<keyword evidence="2" id="KW-1185">Reference proteome</keyword>
<dbReference type="InterPro" id="IPR014942">
    <property type="entry name" value="AbiEii"/>
</dbReference>
<proteinExistence type="predicted"/>
<dbReference type="AlphaFoldDB" id="A0A372NQL9"/>
<dbReference type="EMBL" id="QWDC01000003">
    <property type="protein sequence ID" value="RFZ91231.1"/>
    <property type="molecule type" value="Genomic_DNA"/>
</dbReference>
<sequence length="326" mass="37852">MGKEYLHERKDFKNLLLTLEGETGILAPLIEKDYWIMHVLHSLKTDGLNFELKGGTSLSKGYKIIDRFSEDIDLHISPPEAFKTDTGLDINENPKSSNKNHFNPRRQFFDWLANHIKVKGIMEIVRDTAFDDPRNYRSGGIRLIYKSHFDTVWGIKDGILLEVGFAKVTPNSPVDISSWAYDRAMASKIDIDDNRAIAIPCYHAGYTLVEKLQTIATKFRVEQSKENEDAPKVNFMRQYYDIFQLLHQEDVLAFIGTEEYFEHKKFHFPEIDLNVAINDNEAFKLSDESIRKNFRSRYMATSALYYQGQPDFDEMISYLQPLLTKL</sequence>
<accession>A0A372NQL9</accession>
<dbReference type="Proteomes" id="UP000264217">
    <property type="component" value="Unassembled WGS sequence"/>
</dbReference>
<dbReference type="Pfam" id="PF08843">
    <property type="entry name" value="AbiEii"/>
    <property type="match status" value="1"/>
</dbReference>
<dbReference type="OrthoDB" id="9780929at2"/>
<gene>
    <name evidence="1" type="ORF">D0C36_20050</name>
</gene>
<dbReference type="RefSeq" id="WP_117393447.1">
    <property type="nucleotide sequence ID" value="NZ_QWDC01000003.1"/>
</dbReference>
<name>A0A372NQL9_9SPHI</name>
<dbReference type="GO" id="GO:0016740">
    <property type="term" value="F:transferase activity"/>
    <property type="evidence" value="ECO:0007669"/>
    <property type="project" value="UniProtKB-KW"/>
</dbReference>
<dbReference type="Gene3D" id="3.10.450.620">
    <property type="entry name" value="JHP933, nucleotidyltransferase-like core domain"/>
    <property type="match status" value="1"/>
</dbReference>
<evidence type="ECO:0000313" key="1">
    <source>
        <dbReference type="EMBL" id="RFZ91231.1"/>
    </source>
</evidence>
<evidence type="ECO:0000313" key="2">
    <source>
        <dbReference type="Proteomes" id="UP000264217"/>
    </source>
</evidence>
<keyword evidence="1" id="KW-0808">Transferase</keyword>
<reference evidence="1 2" key="1">
    <citation type="submission" date="2018-08" db="EMBL/GenBank/DDBJ databases">
        <title>Mucilaginibacter sp. MYSH2.</title>
        <authorList>
            <person name="Seo T."/>
        </authorList>
    </citation>
    <scope>NUCLEOTIDE SEQUENCE [LARGE SCALE GENOMIC DNA]</scope>
    <source>
        <strain evidence="1 2">MYSH2</strain>
    </source>
</reference>
<protein>
    <submittedName>
        <fullName evidence="1">Nucleotidyl transferase AbiEii/AbiGii toxin family protein</fullName>
    </submittedName>
</protein>